<reference evidence="1 2" key="1">
    <citation type="submission" date="2018-11" db="EMBL/GenBank/DDBJ databases">
        <authorList>
            <person name="Mardanov A.V."/>
            <person name="Ravin N.V."/>
            <person name="Dedysh S.N."/>
        </authorList>
    </citation>
    <scope>NUCLEOTIDE SEQUENCE [LARGE SCALE GENOMIC DNA]</scope>
    <source>
        <strain evidence="1 2">AF10</strain>
    </source>
</reference>
<sequence>MSEPHRPELGDLSPQRAGKLSTKAPITINIIQISAVHWKKCL</sequence>
<organism evidence="1 2">
    <name type="scientific">Granulicella sibirica</name>
    <dbReference type="NCBI Taxonomy" id="2479048"/>
    <lineage>
        <taxon>Bacteria</taxon>
        <taxon>Pseudomonadati</taxon>
        <taxon>Acidobacteriota</taxon>
        <taxon>Terriglobia</taxon>
        <taxon>Terriglobales</taxon>
        <taxon>Acidobacteriaceae</taxon>
        <taxon>Granulicella</taxon>
    </lineage>
</organism>
<proteinExistence type="predicted"/>
<comment type="caution">
    <text evidence="1">The sequence shown here is derived from an EMBL/GenBank/DDBJ whole genome shotgun (WGS) entry which is preliminary data.</text>
</comment>
<gene>
    <name evidence="1" type="ORF">GRAN_4830</name>
</gene>
<dbReference type="EMBL" id="RDSM01000005">
    <property type="protein sequence ID" value="RXH54179.1"/>
    <property type="molecule type" value="Genomic_DNA"/>
</dbReference>
<dbReference type="AlphaFoldDB" id="A0A4Q0SXP2"/>
<keyword evidence="2" id="KW-1185">Reference proteome</keyword>
<protein>
    <submittedName>
        <fullName evidence="1">Uncharacterized protein</fullName>
    </submittedName>
</protein>
<evidence type="ECO:0000313" key="2">
    <source>
        <dbReference type="Proteomes" id="UP000289437"/>
    </source>
</evidence>
<accession>A0A4Q0SXP2</accession>
<reference evidence="2" key="2">
    <citation type="submission" date="2019-02" db="EMBL/GenBank/DDBJ databases">
        <title>Granulicella sibirica sp. nov., a psychrotolerant acidobacterium isolated from an organic soil layer in forested tundra, West Siberia.</title>
        <authorList>
            <person name="Oshkin I.Y."/>
            <person name="Kulichevskaya I.S."/>
            <person name="Rijpstra W.I.C."/>
            <person name="Sinninghe Damste J.S."/>
            <person name="Rakitin A.L."/>
            <person name="Ravin N.V."/>
            <person name="Dedysh S.N."/>
        </authorList>
    </citation>
    <scope>NUCLEOTIDE SEQUENCE [LARGE SCALE GENOMIC DNA]</scope>
    <source>
        <strain evidence="2">AF10</strain>
    </source>
</reference>
<evidence type="ECO:0000313" key="1">
    <source>
        <dbReference type="EMBL" id="RXH54179.1"/>
    </source>
</evidence>
<name>A0A4Q0SXP2_9BACT</name>
<dbReference type="Proteomes" id="UP000289437">
    <property type="component" value="Unassembled WGS sequence"/>
</dbReference>